<dbReference type="InterPro" id="IPR002859">
    <property type="entry name" value="PKD/REJ-like"/>
</dbReference>
<accession>A0A391NJQ5</accession>
<dbReference type="GO" id="GO:0016020">
    <property type="term" value="C:membrane"/>
    <property type="evidence" value="ECO:0007669"/>
    <property type="project" value="TreeGrafter"/>
</dbReference>
<dbReference type="GO" id="GO:0050982">
    <property type="term" value="P:detection of mechanical stimulus"/>
    <property type="evidence" value="ECO:0007669"/>
    <property type="project" value="TreeGrafter"/>
</dbReference>
<feature type="transmembrane region" description="Helical" evidence="1">
    <location>
        <begin position="1193"/>
        <end position="1211"/>
    </location>
</feature>
<evidence type="ECO:0000259" key="2">
    <source>
        <dbReference type="Pfam" id="PF02010"/>
    </source>
</evidence>
<gene>
    <name evidence="3" type="ORF">KIPB_002877</name>
</gene>
<dbReference type="AlphaFoldDB" id="A0A391NJQ5"/>
<dbReference type="PANTHER" id="PTHR10877">
    <property type="entry name" value="POLYCYSTIN FAMILY MEMBER"/>
    <property type="match status" value="1"/>
</dbReference>
<feature type="domain" description="PKD/REJ-like" evidence="2">
    <location>
        <begin position="266"/>
        <end position="509"/>
    </location>
</feature>
<reference evidence="3 4" key="1">
    <citation type="journal article" date="2018" name="PLoS ONE">
        <title>The draft genome of Kipferlia bialata reveals reductive genome evolution in fornicate parasites.</title>
        <authorList>
            <person name="Tanifuji G."/>
            <person name="Takabayashi S."/>
            <person name="Kume K."/>
            <person name="Takagi M."/>
            <person name="Nakayama T."/>
            <person name="Kamikawa R."/>
            <person name="Inagaki Y."/>
            <person name="Hashimoto T."/>
        </authorList>
    </citation>
    <scope>NUCLEOTIDE SEQUENCE [LARGE SCALE GENOMIC DNA]</scope>
    <source>
        <strain evidence="3">NY0173</strain>
    </source>
</reference>
<organism evidence="3 4">
    <name type="scientific">Kipferlia bialata</name>
    <dbReference type="NCBI Taxonomy" id="797122"/>
    <lineage>
        <taxon>Eukaryota</taxon>
        <taxon>Metamonada</taxon>
        <taxon>Carpediemonas-like organisms</taxon>
        <taxon>Kipferlia</taxon>
    </lineage>
</organism>
<evidence type="ECO:0000313" key="3">
    <source>
        <dbReference type="EMBL" id="GCA62337.1"/>
    </source>
</evidence>
<sequence>MSLYAAHTETKPPVSYKWTIVVPSLNNARLELTEKYMTQSSLVLDANKTNLPVDSDLEVSLTITGIDGSSSAATKTIRIVDDSVPKVTIQAGNLLTVSQDAFVLVVGAEHSSLYDLSWGVGSLEFMWLCTGDNCDNIDGLTDYWTITSHLAIPAGAFAEGSSHTLTVRVRYGIHGHDAYGEDRIDVVSQVYLPTSCISLDSSFIMAGEEVCATSCSTYYDSLEWNVPDTLVEMAAVAGNGESVCLNTAGMDVGAFDICLTATRSLDGTASSTSCATINVTETAAVDCSITVTPEVTFASSQITLHGHCVSPSGDSITYAWQQTSGPTLSLDDPRVLLSTSTATPHLVLGAGALQEVFEYSFELSCTDTLGASGSATTTVCPTLSPSGGYLTVSSYEVAATESLIVTAIDWIVPEGNGPLKYSFTYSDVDSEATTLLASSEYKSSCDLFLPEGFYSLGVRVTDTEGATVSYTDSASVTVSIDTEMDTYADSMKVHFKAAVVAADISKALNVLDVLCQSASANEYELSSNDMTLYTNYITDTLDDILSLPGGRSITTQIVGALSQMANAPLDYYSSIVARLAESGSLENMEVVSVVTATTAVYSDAHDSVWSDDISSQRSALSAAQAFGAVQQMAASVAAGLVEGQRPVSIETDHIQLSAQALTTQSVEQEVGVPGSDMTITLPATFRDHMGYDSDLSVAVVSLPEPFMGDNSTSFYSAMTSVEVIDTSGTEVSVADLAAPVTIKIPLTSLPDPEMSAALNATLLLKAWNGSEWTESGITTQTYNPDLGYILAETDHFTSFVAFFHQYGIDVNVIDIEEIPDLLTTVEDNPMGLYILGVCFSVYVGLMIVLSFDNLQNGMATFFRSQVFKSADSKAGVGNETLESYVTAQSPGCDTAGGQTAGDAEWEFMQAGKPTTGSTNKPASCVSVHSVVFTPLDVPPSPGTLSVTDVDIGEISEDDTEDGNRESDESGVIRCPWTDQPVVLSAVSHTPFNSAESKSKPTAATTASFPLDLQELRTERRIKAKMQRCQDGEAVTFWQRFRSKLKQDLYTGHEWTGLVFNKTREDSNMTGPRRVTNIFVFVFGLFLTSAMFFRADCEPGVARPGEEGLLVSEVVCVPYTYKQTFLIACGTTIIALPPSMLLRYLFSHTRPIGKHKDNALKKRFPPRDRNWLYRTILSLSLVDLPYGFAYLWYALSFIYLLGVGFMMLLYSMKFASSVGRAWLLANIIGVIQDAVVNDPIKIVVQTLLSLTLGTIEVLPGIVNLLLDLGFV</sequence>
<keyword evidence="1" id="KW-0472">Membrane</keyword>
<dbReference type="EMBL" id="BDIP01000512">
    <property type="protein sequence ID" value="GCA62337.1"/>
    <property type="molecule type" value="Genomic_DNA"/>
</dbReference>
<dbReference type="Pfam" id="PF02010">
    <property type="entry name" value="REJ"/>
    <property type="match status" value="1"/>
</dbReference>
<feature type="transmembrane region" description="Helical" evidence="1">
    <location>
        <begin position="1124"/>
        <end position="1145"/>
    </location>
</feature>
<dbReference type="PANTHER" id="PTHR10877:SF194">
    <property type="entry name" value="LOCATION OF VULVA DEFECTIVE 1"/>
    <property type="match status" value="1"/>
</dbReference>
<dbReference type="InterPro" id="IPR051223">
    <property type="entry name" value="Polycystin"/>
</dbReference>
<evidence type="ECO:0000313" key="4">
    <source>
        <dbReference type="Proteomes" id="UP000265618"/>
    </source>
</evidence>
<name>A0A391NJQ5_9EUKA</name>
<dbReference type="Gene3D" id="2.60.40.10">
    <property type="entry name" value="Immunoglobulins"/>
    <property type="match status" value="1"/>
</dbReference>
<feature type="transmembrane region" description="Helical" evidence="1">
    <location>
        <begin position="830"/>
        <end position="851"/>
    </location>
</feature>
<proteinExistence type="predicted"/>
<dbReference type="GO" id="GO:0005262">
    <property type="term" value="F:calcium channel activity"/>
    <property type="evidence" value="ECO:0007669"/>
    <property type="project" value="TreeGrafter"/>
</dbReference>
<protein>
    <recommendedName>
        <fullName evidence="2">PKD/REJ-like domain-containing protein</fullName>
    </recommendedName>
</protein>
<comment type="caution">
    <text evidence="3">The sequence shown here is derived from an EMBL/GenBank/DDBJ whole genome shotgun (WGS) entry which is preliminary data.</text>
</comment>
<dbReference type="Proteomes" id="UP000265618">
    <property type="component" value="Unassembled WGS sequence"/>
</dbReference>
<keyword evidence="1" id="KW-0812">Transmembrane</keyword>
<feature type="transmembrane region" description="Helical" evidence="1">
    <location>
        <begin position="1074"/>
        <end position="1092"/>
    </location>
</feature>
<dbReference type="InterPro" id="IPR013783">
    <property type="entry name" value="Ig-like_fold"/>
</dbReference>
<keyword evidence="1" id="KW-1133">Transmembrane helix</keyword>
<keyword evidence="4" id="KW-1185">Reference proteome</keyword>
<evidence type="ECO:0000256" key="1">
    <source>
        <dbReference type="SAM" id="Phobius"/>
    </source>
</evidence>